<dbReference type="InterPro" id="IPR050352">
    <property type="entry name" value="ABCG_transporters"/>
</dbReference>
<keyword evidence="4" id="KW-0547">Nucleotide-binding</keyword>
<feature type="transmembrane region" description="Helical" evidence="8">
    <location>
        <begin position="593"/>
        <end position="616"/>
    </location>
</feature>
<keyword evidence="2" id="KW-0813">Transport</keyword>
<name>A0A2S8FF45_9BACT</name>
<dbReference type="GO" id="GO:0005524">
    <property type="term" value="F:ATP binding"/>
    <property type="evidence" value="ECO:0007669"/>
    <property type="project" value="UniProtKB-KW"/>
</dbReference>
<dbReference type="CDD" id="cd00060">
    <property type="entry name" value="FHA"/>
    <property type="match status" value="1"/>
</dbReference>
<dbReference type="PANTHER" id="PTHR48041:SF139">
    <property type="entry name" value="PROTEIN SCARLET"/>
    <property type="match status" value="1"/>
</dbReference>
<dbReference type="PROSITE" id="PS50893">
    <property type="entry name" value="ABC_TRANSPORTER_2"/>
    <property type="match status" value="1"/>
</dbReference>
<sequence length="920" mass="101335">MSREASSSSVTGLVCPECLTFNPPDAAACAHCHHTLTCVREHPRWSHALSLPRQAKLHITLRWLGTERHLTLDPHQHQSIPLGEGASLEITFDGNPFHCAAKRAGEPIEITLPGTHICGDVEICARAFAASPSRISVPAIERFCPDQVAIDVGTPLTLGRRSDGQNDPCKVVPDSAVEMDHALFVCRYPRDDSNGRKVRREFWIVDLDTPGGTFVDRQPIVSQRLVGGNLIQIDGYAWIFNEEDAQLIPVAGINGADLLLSKIAVDGRLAPVSLSITSGQMVAIAGQSGAGKSTLMHTILGNVRGQASGSVAVGGISFDGDPEAYRAQLGFVPQEEVLHADLTVRQSIEYRADLRREARSTDRPSRGEITELLSRLEIPQSRWEALPTQLSGGESKRARIASELISKPRLLLLDEPASGLDQGREIQLMRLLRGLSNQGCTVIVITHGLAHLEFFDRVLLVLSGDLKFDGTPDQLRERIPSGEFTDLDLAEPPEFRGESSPVADNQDSSKHLKNTSALHQFRILFSREFAKMVNRRLLTIGLPSAISTLLSPLGLVKRNAKFIQPYWLFLPLLLVPAFFAFALHFGIHSDDQFVLPFFAILASIWMGASLSLLSIVNERTSFEHESVLFLHLWPFVAAKTLSLWLISAVQTLVFVGLLEPLRYWTDDPGLPNAFVAFVVLVLTGWAAVGMGMVISAVSGKSSSIANFLLPLMMILQIVFSAEVAGKGGNLQSAYGSFHLHRCEGKTNCVRRVEHRVPTNGQWLCEVCRGKLSTCRKTIEHKANASSVSERGIGPHVSAELRRCLDEQAVKSPSYDQAVNEDLPTTVAIAISYGTLSRYGDMALRSLDEEDPQTRDENGYNQWFWEAISILVVLAFALPGVTWFILWVQAGNRHSRLKRYLAHILPWRATSQTKNQPQHSP</sequence>
<feature type="transmembrane region" description="Helical" evidence="8">
    <location>
        <begin position="704"/>
        <end position="721"/>
    </location>
</feature>
<dbReference type="PROSITE" id="PS00211">
    <property type="entry name" value="ABC_TRANSPORTER_1"/>
    <property type="match status" value="1"/>
</dbReference>
<evidence type="ECO:0000256" key="8">
    <source>
        <dbReference type="SAM" id="Phobius"/>
    </source>
</evidence>
<dbReference type="Proteomes" id="UP000240009">
    <property type="component" value="Unassembled WGS sequence"/>
</dbReference>
<dbReference type="PANTHER" id="PTHR48041">
    <property type="entry name" value="ABC TRANSPORTER G FAMILY MEMBER 28"/>
    <property type="match status" value="1"/>
</dbReference>
<dbReference type="EMBL" id="PUIA01000038">
    <property type="protein sequence ID" value="PQO30762.1"/>
    <property type="molecule type" value="Genomic_DNA"/>
</dbReference>
<evidence type="ECO:0000256" key="1">
    <source>
        <dbReference type="ARBA" id="ARBA00004141"/>
    </source>
</evidence>
<feature type="transmembrane region" description="Helical" evidence="8">
    <location>
        <begin position="537"/>
        <end position="556"/>
    </location>
</feature>
<dbReference type="InterPro" id="IPR017871">
    <property type="entry name" value="ABC_transporter-like_CS"/>
</dbReference>
<feature type="transmembrane region" description="Helical" evidence="8">
    <location>
        <begin position="628"/>
        <end position="653"/>
    </location>
</feature>
<dbReference type="InterPro" id="IPR000253">
    <property type="entry name" value="FHA_dom"/>
</dbReference>
<organism evidence="11 12">
    <name type="scientific">Blastopirellula marina</name>
    <dbReference type="NCBI Taxonomy" id="124"/>
    <lineage>
        <taxon>Bacteria</taxon>
        <taxon>Pseudomonadati</taxon>
        <taxon>Planctomycetota</taxon>
        <taxon>Planctomycetia</taxon>
        <taxon>Pirellulales</taxon>
        <taxon>Pirellulaceae</taxon>
        <taxon>Blastopirellula</taxon>
    </lineage>
</organism>
<feature type="domain" description="FHA" evidence="9">
    <location>
        <begin position="156"/>
        <end position="220"/>
    </location>
</feature>
<dbReference type="AlphaFoldDB" id="A0A2S8FF45"/>
<evidence type="ECO:0000256" key="6">
    <source>
        <dbReference type="ARBA" id="ARBA00022989"/>
    </source>
</evidence>
<dbReference type="SMART" id="SM00382">
    <property type="entry name" value="AAA"/>
    <property type="match status" value="1"/>
</dbReference>
<proteinExistence type="predicted"/>
<evidence type="ECO:0000256" key="2">
    <source>
        <dbReference type="ARBA" id="ARBA00022448"/>
    </source>
</evidence>
<evidence type="ECO:0000256" key="5">
    <source>
        <dbReference type="ARBA" id="ARBA00022840"/>
    </source>
</evidence>
<comment type="caution">
    <text evidence="11">The sequence shown here is derived from an EMBL/GenBank/DDBJ whole genome shotgun (WGS) entry which is preliminary data.</text>
</comment>
<keyword evidence="7 8" id="KW-0472">Membrane</keyword>
<dbReference type="GO" id="GO:0140359">
    <property type="term" value="F:ABC-type transporter activity"/>
    <property type="evidence" value="ECO:0007669"/>
    <property type="project" value="InterPro"/>
</dbReference>
<dbReference type="InterPro" id="IPR008984">
    <property type="entry name" value="SMAD_FHA_dom_sf"/>
</dbReference>
<dbReference type="InterPro" id="IPR003439">
    <property type="entry name" value="ABC_transporter-like_ATP-bd"/>
</dbReference>
<keyword evidence="3 8" id="KW-0812">Transmembrane</keyword>
<protein>
    <recommendedName>
        <fullName evidence="13">ABC transporter domain-containing protein</fullName>
    </recommendedName>
</protein>
<dbReference type="SUPFAM" id="SSF49879">
    <property type="entry name" value="SMAD/FHA domain"/>
    <property type="match status" value="1"/>
</dbReference>
<evidence type="ECO:0000259" key="10">
    <source>
        <dbReference type="PROSITE" id="PS50893"/>
    </source>
</evidence>
<dbReference type="RefSeq" id="WP_105354836.1">
    <property type="nucleotide sequence ID" value="NZ_PUIA01000038.1"/>
</dbReference>
<feature type="transmembrane region" description="Helical" evidence="8">
    <location>
        <begin position="568"/>
        <end position="587"/>
    </location>
</feature>
<feature type="domain" description="ABC transporter" evidence="10">
    <location>
        <begin position="253"/>
        <end position="488"/>
    </location>
</feature>
<keyword evidence="6 8" id="KW-1133">Transmembrane helix</keyword>
<dbReference type="Pfam" id="PF00005">
    <property type="entry name" value="ABC_tran"/>
    <property type="match status" value="1"/>
</dbReference>
<keyword evidence="5" id="KW-0067">ATP-binding</keyword>
<gene>
    <name evidence="11" type="ORF">C5Y96_14990</name>
</gene>
<dbReference type="InterPro" id="IPR003593">
    <property type="entry name" value="AAA+_ATPase"/>
</dbReference>
<accession>A0A2S8FF45</accession>
<dbReference type="GO" id="GO:0016887">
    <property type="term" value="F:ATP hydrolysis activity"/>
    <property type="evidence" value="ECO:0007669"/>
    <property type="project" value="InterPro"/>
</dbReference>
<comment type="subcellular location">
    <subcellularLocation>
        <location evidence="1">Membrane</location>
        <topology evidence="1">Multi-pass membrane protein</topology>
    </subcellularLocation>
</comment>
<evidence type="ECO:0000256" key="3">
    <source>
        <dbReference type="ARBA" id="ARBA00022692"/>
    </source>
</evidence>
<dbReference type="GO" id="GO:0016020">
    <property type="term" value="C:membrane"/>
    <property type="evidence" value="ECO:0007669"/>
    <property type="project" value="UniProtKB-SubCell"/>
</dbReference>
<dbReference type="Gene3D" id="3.40.50.300">
    <property type="entry name" value="P-loop containing nucleotide triphosphate hydrolases"/>
    <property type="match status" value="1"/>
</dbReference>
<evidence type="ECO:0000313" key="12">
    <source>
        <dbReference type="Proteomes" id="UP000240009"/>
    </source>
</evidence>
<evidence type="ECO:0000259" key="9">
    <source>
        <dbReference type="PROSITE" id="PS50006"/>
    </source>
</evidence>
<dbReference type="SUPFAM" id="SSF52540">
    <property type="entry name" value="P-loop containing nucleoside triphosphate hydrolases"/>
    <property type="match status" value="1"/>
</dbReference>
<dbReference type="InterPro" id="IPR013525">
    <property type="entry name" value="ABC2_TM"/>
</dbReference>
<evidence type="ECO:0008006" key="13">
    <source>
        <dbReference type="Google" id="ProtNLM"/>
    </source>
</evidence>
<dbReference type="PROSITE" id="PS50006">
    <property type="entry name" value="FHA_DOMAIN"/>
    <property type="match status" value="1"/>
</dbReference>
<feature type="transmembrane region" description="Helical" evidence="8">
    <location>
        <begin position="673"/>
        <end position="697"/>
    </location>
</feature>
<feature type="transmembrane region" description="Helical" evidence="8">
    <location>
        <begin position="862"/>
        <end position="887"/>
    </location>
</feature>
<evidence type="ECO:0000313" key="11">
    <source>
        <dbReference type="EMBL" id="PQO30762.1"/>
    </source>
</evidence>
<evidence type="ECO:0000256" key="7">
    <source>
        <dbReference type="ARBA" id="ARBA00023136"/>
    </source>
</evidence>
<dbReference type="Gene3D" id="2.60.200.20">
    <property type="match status" value="1"/>
</dbReference>
<reference evidence="11 12" key="1">
    <citation type="submission" date="2018-02" db="EMBL/GenBank/DDBJ databases">
        <title>Comparative genomes isolates from brazilian mangrove.</title>
        <authorList>
            <person name="Araujo J.E."/>
            <person name="Taketani R.G."/>
            <person name="Silva M.C.P."/>
            <person name="Loureco M.V."/>
            <person name="Andreote F.D."/>
        </authorList>
    </citation>
    <scope>NUCLEOTIDE SEQUENCE [LARGE SCALE GENOMIC DNA]</scope>
    <source>
        <strain evidence="11 12">HEX-2 MGV</strain>
    </source>
</reference>
<dbReference type="InterPro" id="IPR027417">
    <property type="entry name" value="P-loop_NTPase"/>
</dbReference>
<dbReference type="OrthoDB" id="285440at2"/>
<evidence type="ECO:0000256" key="4">
    <source>
        <dbReference type="ARBA" id="ARBA00022741"/>
    </source>
</evidence>
<dbReference type="Pfam" id="PF12698">
    <property type="entry name" value="ABC2_membrane_3"/>
    <property type="match status" value="1"/>
</dbReference>